<keyword evidence="2" id="KW-0238">DNA-binding</keyword>
<dbReference type="PANTHER" id="PTHR30118:SF15">
    <property type="entry name" value="TRANSCRIPTIONAL REGULATORY PROTEIN"/>
    <property type="match status" value="1"/>
</dbReference>
<dbReference type="GO" id="GO:0003700">
    <property type="term" value="F:DNA-binding transcription factor activity"/>
    <property type="evidence" value="ECO:0007669"/>
    <property type="project" value="InterPro"/>
</dbReference>
<evidence type="ECO:0000256" key="1">
    <source>
        <dbReference type="ARBA" id="ARBA00023015"/>
    </source>
</evidence>
<dbReference type="PANTHER" id="PTHR30118">
    <property type="entry name" value="HTH-TYPE TRANSCRIPTIONAL REGULATOR LEUO-RELATED"/>
    <property type="match status" value="1"/>
</dbReference>
<dbReference type="InterPro" id="IPR000847">
    <property type="entry name" value="LysR_HTH_N"/>
</dbReference>
<accession>A0A4R4ZUY7</accession>
<keyword evidence="6" id="KW-1185">Reference proteome</keyword>
<sequence>MGVEDKLNEWGRIDLNLLLPLNALLRECNVTKAAQLLAVGQPTMSVSLAKLRRHFDDPLLVREGRELVLTPFAESQLEPVQDALRPPARC</sequence>
<dbReference type="PRINTS" id="PR00039">
    <property type="entry name" value="HTHLYSR"/>
</dbReference>
<dbReference type="InterPro" id="IPR036390">
    <property type="entry name" value="WH_DNA-bd_sf"/>
</dbReference>
<dbReference type="RefSeq" id="WP_132165037.1">
    <property type="nucleotide sequence ID" value="NZ_SMKX01000005.1"/>
</dbReference>
<protein>
    <submittedName>
        <fullName evidence="5">LysR family transcriptional regulator</fullName>
    </submittedName>
</protein>
<evidence type="ECO:0000256" key="2">
    <source>
        <dbReference type="ARBA" id="ARBA00023125"/>
    </source>
</evidence>
<proteinExistence type="predicted"/>
<comment type="caution">
    <text evidence="5">The sequence shown here is derived from an EMBL/GenBank/DDBJ whole genome shotgun (WGS) entry which is preliminary data.</text>
</comment>
<dbReference type="InterPro" id="IPR050389">
    <property type="entry name" value="LysR-type_TF"/>
</dbReference>
<name>A0A4R4ZUY7_9ACTN</name>
<dbReference type="GO" id="GO:0003677">
    <property type="term" value="F:DNA binding"/>
    <property type="evidence" value="ECO:0007669"/>
    <property type="project" value="UniProtKB-KW"/>
</dbReference>
<dbReference type="Proteomes" id="UP000295124">
    <property type="component" value="Unassembled WGS sequence"/>
</dbReference>
<dbReference type="OrthoDB" id="8717159at2"/>
<feature type="domain" description="HTH lysR-type" evidence="4">
    <location>
        <begin position="13"/>
        <end position="70"/>
    </location>
</feature>
<evidence type="ECO:0000313" key="6">
    <source>
        <dbReference type="Proteomes" id="UP000295124"/>
    </source>
</evidence>
<evidence type="ECO:0000256" key="3">
    <source>
        <dbReference type="ARBA" id="ARBA00023163"/>
    </source>
</evidence>
<keyword evidence="3" id="KW-0804">Transcription</keyword>
<dbReference type="PROSITE" id="PS50931">
    <property type="entry name" value="HTH_LYSR"/>
    <property type="match status" value="1"/>
</dbReference>
<dbReference type="SUPFAM" id="SSF46785">
    <property type="entry name" value="Winged helix' DNA-binding domain"/>
    <property type="match status" value="1"/>
</dbReference>
<dbReference type="Gene3D" id="1.10.10.10">
    <property type="entry name" value="Winged helix-like DNA-binding domain superfamily/Winged helix DNA-binding domain"/>
    <property type="match status" value="1"/>
</dbReference>
<reference evidence="5 6" key="1">
    <citation type="submission" date="2019-03" db="EMBL/GenBank/DDBJ databases">
        <title>Draft genome sequences of novel Actinobacteria.</title>
        <authorList>
            <person name="Sahin N."/>
            <person name="Ay H."/>
            <person name="Saygin H."/>
        </authorList>
    </citation>
    <scope>NUCLEOTIDE SEQUENCE [LARGE SCALE GENOMIC DNA]</scope>
    <source>
        <strain evidence="5 6">JCM 13523</strain>
    </source>
</reference>
<evidence type="ECO:0000313" key="5">
    <source>
        <dbReference type="EMBL" id="TDD62685.1"/>
    </source>
</evidence>
<keyword evidence="1" id="KW-0805">Transcription regulation</keyword>
<dbReference type="AlphaFoldDB" id="A0A4R4ZUY7"/>
<dbReference type="EMBL" id="SMKX01000005">
    <property type="protein sequence ID" value="TDD62685.1"/>
    <property type="molecule type" value="Genomic_DNA"/>
</dbReference>
<dbReference type="InterPro" id="IPR036388">
    <property type="entry name" value="WH-like_DNA-bd_sf"/>
</dbReference>
<evidence type="ECO:0000259" key="4">
    <source>
        <dbReference type="PROSITE" id="PS50931"/>
    </source>
</evidence>
<dbReference type="Pfam" id="PF00126">
    <property type="entry name" value="HTH_1"/>
    <property type="match status" value="1"/>
</dbReference>
<gene>
    <name evidence="5" type="ORF">E1263_02925</name>
</gene>
<organism evidence="5 6">
    <name type="scientific">Kribbella antibiotica</name>
    <dbReference type="NCBI Taxonomy" id="190195"/>
    <lineage>
        <taxon>Bacteria</taxon>
        <taxon>Bacillati</taxon>
        <taxon>Actinomycetota</taxon>
        <taxon>Actinomycetes</taxon>
        <taxon>Propionibacteriales</taxon>
        <taxon>Kribbellaceae</taxon>
        <taxon>Kribbella</taxon>
    </lineage>
</organism>